<keyword evidence="1" id="KW-0677">Repeat</keyword>
<evidence type="ECO:0000256" key="4">
    <source>
        <dbReference type="SAM" id="MobiDB-lite"/>
    </source>
</evidence>
<dbReference type="OrthoDB" id="45020at2759"/>
<organism evidence="5 6">
    <name type="scientific">Fistulifera solaris</name>
    <name type="common">Oleaginous diatom</name>
    <dbReference type="NCBI Taxonomy" id="1519565"/>
    <lineage>
        <taxon>Eukaryota</taxon>
        <taxon>Sar</taxon>
        <taxon>Stramenopiles</taxon>
        <taxon>Ochrophyta</taxon>
        <taxon>Bacillariophyta</taxon>
        <taxon>Bacillariophyceae</taxon>
        <taxon>Bacillariophycidae</taxon>
        <taxon>Naviculales</taxon>
        <taxon>Naviculaceae</taxon>
        <taxon>Fistulifera</taxon>
    </lineage>
</organism>
<feature type="region of interest" description="Disordered" evidence="4">
    <location>
        <begin position="253"/>
        <end position="287"/>
    </location>
</feature>
<evidence type="ECO:0000313" key="6">
    <source>
        <dbReference type="Proteomes" id="UP000198406"/>
    </source>
</evidence>
<dbReference type="Proteomes" id="UP000198406">
    <property type="component" value="Unassembled WGS sequence"/>
</dbReference>
<dbReference type="PANTHER" id="PTHR24153:SF8">
    <property type="entry name" value="FORKED, ISOFORM F"/>
    <property type="match status" value="1"/>
</dbReference>
<proteinExistence type="predicted"/>
<gene>
    <name evidence="5" type="ORF">FisN_4Hh229</name>
</gene>
<dbReference type="EMBL" id="BDSP01000213">
    <property type="protein sequence ID" value="GAX24671.1"/>
    <property type="molecule type" value="Genomic_DNA"/>
</dbReference>
<dbReference type="SUPFAM" id="SSF48403">
    <property type="entry name" value="Ankyrin repeat"/>
    <property type="match status" value="1"/>
</dbReference>
<dbReference type="GO" id="GO:0051015">
    <property type="term" value="F:actin filament binding"/>
    <property type="evidence" value="ECO:0007669"/>
    <property type="project" value="TreeGrafter"/>
</dbReference>
<keyword evidence="2" id="KW-0040">ANK repeat</keyword>
<feature type="compositionally biased region" description="Polar residues" evidence="4">
    <location>
        <begin position="275"/>
        <end position="287"/>
    </location>
</feature>
<protein>
    <submittedName>
        <fullName evidence="5">Uncharacterized protein</fullName>
    </submittedName>
</protein>
<name>A0A1Z5KF21_FISSO</name>
<comment type="caution">
    <text evidence="5">The sequence shown here is derived from an EMBL/GenBank/DDBJ whole genome shotgun (WGS) entry which is preliminary data.</text>
</comment>
<feature type="coiled-coil region" evidence="3">
    <location>
        <begin position="452"/>
        <end position="483"/>
    </location>
</feature>
<dbReference type="GO" id="GO:0005737">
    <property type="term" value="C:cytoplasm"/>
    <property type="evidence" value="ECO:0007669"/>
    <property type="project" value="TreeGrafter"/>
</dbReference>
<keyword evidence="6" id="KW-1185">Reference proteome</keyword>
<evidence type="ECO:0000256" key="3">
    <source>
        <dbReference type="SAM" id="Coils"/>
    </source>
</evidence>
<dbReference type="Gene3D" id="1.25.40.20">
    <property type="entry name" value="Ankyrin repeat-containing domain"/>
    <property type="match status" value="1"/>
</dbReference>
<dbReference type="GO" id="GO:0051017">
    <property type="term" value="P:actin filament bundle assembly"/>
    <property type="evidence" value="ECO:0007669"/>
    <property type="project" value="TreeGrafter"/>
</dbReference>
<feature type="coiled-coil region" evidence="3">
    <location>
        <begin position="344"/>
        <end position="388"/>
    </location>
</feature>
<dbReference type="InterPro" id="IPR036770">
    <property type="entry name" value="Ankyrin_rpt-contain_sf"/>
</dbReference>
<sequence>MSFDLEVSPSTLEVDFDKNLTELYKAITDQSWDDAIAICKRDPIQAATWVVRHYDEEDATEEQEIMWRFLPIHSACARHPPASVVDALIKAYPDGPKCIDDQGMYALHYACGNQASQDVIRSLLVCCPEATRIRDPRGMLPIHYLACWGPSSVSVVDMILVAHRGVINARDEEGKTPLDLAEESEYPERDDVIEVLKRWMVDDTSVISEETSKHSIDSSSNMISPLSTKLSHAQSSITMSHRPSMMSALSQRTYDEEEKKEEDSVVSGLSKMTKHTTATNASRKSTLSAATEASKLSAMVLQKEKEVSELKAKLAQQAILLERESKAPWELESKTWKERFEALLDHHQKVLSETQSTNAELEKKNDELNFLRETLAETQGKLLRSQQECDGLRDTLGDLMDKHETFKKRSGAVNGRLGSLTASLESMMENQSIMQETLKPKSTSVSEKYEARKKLLQELFQMEESLQKDEEILEQTLMKQSRELSAISAIINAAKD</sequence>
<evidence type="ECO:0000313" key="5">
    <source>
        <dbReference type="EMBL" id="GAX24671.1"/>
    </source>
</evidence>
<dbReference type="InterPro" id="IPR052420">
    <property type="entry name" value="Espin/Espin-like"/>
</dbReference>
<evidence type="ECO:0000256" key="2">
    <source>
        <dbReference type="ARBA" id="ARBA00023043"/>
    </source>
</evidence>
<dbReference type="PANTHER" id="PTHR24153">
    <property type="entry name" value="ESPIN"/>
    <property type="match status" value="1"/>
</dbReference>
<keyword evidence="3" id="KW-0175">Coiled coil</keyword>
<dbReference type="InParanoid" id="A0A1Z5KF21"/>
<dbReference type="AlphaFoldDB" id="A0A1Z5KF21"/>
<reference evidence="5 6" key="1">
    <citation type="journal article" date="2015" name="Plant Cell">
        <title>Oil accumulation by the oleaginous diatom Fistulifera solaris as revealed by the genome and transcriptome.</title>
        <authorList>
            <person name="Tanaka T."/>
            <person name="Maeda Y."/>
            <person name="Veluchamy A."/>
            <person name="Tanaka M."/>
            <person name="Abida H."/>
            <person name="Marechal E."/>
            <person name="Bowler C."/>
            <person name="Muto M."/>
            <person name="Sunaga Y."/>
            <person name="Tanaka M."/>
            <person name="Yoshino T."/>
            <person name="Taniguchi T."/>
            <person name="Fukuda Y."/>
            <person name="Nemoto M."/>
            <person name="Matsumoto M."/>
            <person name="Wong P.S."/>
            <person name="Aburatani S."/>
            <person name="Fujibuchi W."/>
        </authorList>
    </citation>
    <scope>NUCLEOTIDE SEQUENCE [LARGE SCALE GENOMIC DNA]</scope>
    <source>
        <strain evidence="5 6">JPCC DA0580</strain>
    </source>
</reference>
<accession>A0A1Z5KF21</accession>
<evidence type="ECO:0000256" key="1">
    <source>
        <dbReference type="ARBA" id="ARBA00022737"/>
    </source>
</evidence>